<evidence type="ECO:0000256" key="3">
    <source>
        <dbReference type="ARBA" id="ARBA00023163"/>
    </source>
</evidence>
<protein>
    <submittedName>
        <fullName evidence="5">Helix-turn-helix transcriptional regulator</fullName>
    </submittedName>
</protein>
<dbReference type="Pfam" id="PF14525">
    <property type="entry name" value="AraC_binding_2"/>
    <property type="match status" value="1"/>
</dbReference>
<dbReference type="InterPro" id="IPR009057">
    <property type="entry name" value="Homeodomain-like_sf"/>
</dbReference>
<proteinExistence type="predicted"/>
<dbReference type="InterPro" id="IPR018062">
    <property type="entry name" value="HTH_AraC-typ_CS"/>
</dbReference>
<dbReference type="PROSITE" id="PS01124">
    <property type="entry name" value="HTH_ARAC_FAMILY_2"/>
    <property type="match status" value="1"/>
</dbReference>
<reference evidence="6" key="1">
    <citation type="journal article" date="2019" name="Int. J. Syst. Evol. Microbiol.">
        <title>The Global Catalogue of Microorganisms (GCM) 10K type strain sequencing project: providing services to taxonomists for standard genome sequencing and annotation.</title>
        <authorList>
            <consortium name="The Broad Institute Genomics Platform"/>
            <consortium name="The Broad Institute Genome Sequencing Center for Infectious Disease"/>
            <person name="Wu L."/>
            <person name="Ma J."/>
        </authorList>
    </citation>
    <scope>NUCLEOTIDE SEQUENCE [LARGE SCALE GENOMIC DNA]</scope>
    <source>
        <strain evidence="6">CGMCC 1.16326</strain>
    </source>
</reference>
<evidence type="ECO:0000256" key="1">
    <source>
        <dbReference type="ARBA" id="ARBA00023015"/>
    </source>
</evidence>
<feature type="domain" description="HTH araC/xylS-type" evidence="4">
    <location>
        <begin position="232"/>
        <end position="332"/>
    </location>
</feature>
<dbReference type="RefSeq" id="WP_291676060.1">
    <property type="nucleotide sequence ID" value="NZ_JBHSLV010000016.1"/>
</dbReference>
<dbReference type="Gene3D" id="1.10.10.60">
    <property type="entry name" value="Homeodomain-like"/>
    <property type="match status" value="1"/>
</dbReference>
<dbReference type="SMART" id="SM00342">
    <property type="entry name" value="HTH_ARAC"/>
    <property type="match status" value="1"/>
</dbReference>
<dbReference type="PANTHER" id="PTHR46796">
    <property type="entry name" value="HTH-TYPE TRANSCRIPTIONAL ACTIVATOR RHAS-RELATED"/>
    <property type="match status" value="1"/>
</dbReference>
<sequence length="335" mass="36846">MTQQTSQHHLDHGEQDDLLARHNRFLTDSAAAACRQTILFERQDFLEPLDRAEPFRMSINSVLLDDVRISAVRTSGHRVRLVEDENITLLLPWTGTIETDDIGRRIEARTESMLIPTPGPRTTICEPGYLGLVVQLPLTRLRSAAALNPDDRWRPDGQAPGVVSATAGQGAALSRYLRHLASELDQSDALLVARGAAKAATMMVTELLGAAWQAATVGSEAHPRSAGRYQVEIAEEIMRAKSGDPLSITALAARVGVSTRSLQLAFRQYRGMGPRQILEDFRLDAAHARLFAAAPGDNVTRIALDCGVTHLGRFATRYRARFGETPLATLRRRRS</sequence>
<dbReference type="Proteomes" id="UP001596104">
    <property type="component" value="Unassembled WGS sequence"/>
</dbReference>
<evidence type="ECO:0000313" key="6">
    <source>
        <dbReference type="Proteomes" id="UP001596104"/>
    </source>
</evidence>
<evidence type="ECO:0000313" key="5">
    <source>
        <dbReference type="EMBL" id="MFC5392821.1"/>
    </source>
</evidence>
<evidence type="ECO:0000259" key="4">
    <source>
        <dbReference type="PROSITE" id="PS01124"/>
    </source>
</evidence>
<keyword evidence="2" id="KW-0238">DNA-binding</keyword>
<dbReference type="PROSITE" id="PS00041">
    <property type="entry name" value="HTH_ARAC_FAMILY_1"/>
    <property type="match status" value="1"/>
</dbReference>
<evidence type="ECO:0000256" key="2">
    <source>
        <dbReference type="ARBA" id="ARBA00023125"/>
    </source>
</evidence>
<dbReference type="InterPro" id="IPR018060">
    <property type="entry name" value="HTH_AraC"/>
</dbReference>
<keyword evidence="3" id="KW-0804">Transcription</keyword>
<dbReference type="InterPro" id="IPR035418">
    <property type="entry name" value="AraC-bd_2"/>
</dbReference>
<keyword evidence="6" id="KW-1185">Reference proteome</keyword>
<keyword evidence="1" id="KW-0805">Transcription regulation</keyword>
<dbReference type="EMBL" id="JBHSLV010000016">
    <property type="protein sequence ID" value="MFC5392821.1"/>
    <property type="molecule type" value="Genomic_DNA"/>
</dbReference>
<dbReference type="InterPro" id="IPR050204">
    <property type="entry name" value="AraC_XylS_family_regulators"/>
</dbReference>
<accession>A0ABW0H8J2</accession>
<organism evidence="5 6">
    <name type="scientific">Bosea vestrisii</name>
    <dbReference type="NCBI Taxonomy" id="151416"/>
    <lineage>
        <taxon>Bacteria</taxon>
        <taxon>Pseudomonadati</taxon>
        <taxon>Pseudomonadota</taxon>
        <taxon>Alphaproteobacteria</taxon>
        <taxon>Hyphomicrobiales</taxon>
        <taxon>Boseaceae</taxon>
        <taxon>Bosea</taxon>
    </lineage>
</organism>
<gene>
    <name evidence="5" type="ORF">ACFPPC_09265</name>
</gene>
<dbReference type="PANTHER" id="PTHR46796:SF12">
    <property type="entry name" value="HTH-TYPE DNA-BINDING TRANSCRIPTIONAL ACTIVATOR EUTR"/>
    <property type="match status" value="1"/>
</dbReference>
<name>A0ABW0H8J2_9HYPH</name>
<comment type="caution">
    <text evidence="5">The sequence shown here is derived from an EMBL/GenBank/DDBJ whole genome shotgun (WGS) entry which is preliminary data.</text>
</comment>
<dbReference type="Pfam" id="PF12833">
    <property type="entry name" value="HTH_18"/>
    <property type="match status" value="1"/>
</dbReference>
<dbReference type="SUPFAM" id="SSF46689">
    <property type="entry name" value="Homeodomain-like"/>
    <property type="match status" value="1"/>
</dbReference>